<evidence type="ECO:0000256" key="1">
    <source>
        <dbReference type="ARBA" id="ARBA00004777"/>
    </source>
</evidence>
<dbReference type="Gene3D" id="3.10.410.10">
    <property type="entry name" value="Formyltetrahydrofolate synthetase, domain 3"/>
    <property type="match status" value="1"/>
</dbReference>
<dbReference type="EMBL" id="HBGL01014535">
    <property type="protein sequence ID" value="CAD9307396.1"/>
    <property type="molecule type" value="Transcribed_RNA"/>
</dbReference>
<evidence type="ECO:0000256" key="2">
    <source>
        <dbReference type="ARBA" id="ARBA00012295"/>
    </source>
</evidence>
<dbReference type="EC" id="6.3.4.3" evidence="2"/>
<dbReference type="PROSITE" id="PS00722">
    <property type="entry name" value="FTHFS_2"/>
    <property type="match status" value="1"/>
</dbReference>
<dbReference type="FunFam" id="3.40.50.300:FF:001123">
    <property type="entry name" value="C-1-tetrahydrofolate synthase, cytoplasmic isoform X2"/>
    <property type="match status" value="1"/>
</dbReference>
<evidence type="ECO:0000256" key="3">
    <source>
        <dbReference type="ARBA" id="ARBA00022563"/>
    </source>
</evidence>
<keyword evidence="6" id="KW-0067">ATP-binding</keyword>
<dbReference type="AlphaFoldDB" id="A0A7S1VQ94"/>
<dbReference type="HAMAP" id="MF_01543">
    <property type="entry name" value="FTHFS"/>
    <property type="match status" value="1"/>
</dbReference>
<dbReference type="Pfam" id="PF01268">
    <property type="entry name" value="FTHFS"/>
    <property type="match status" value="1"/>
</dbReference>
<dbReference type="Gene3D" id="3.40.50.300">
    <property type="entry name" value="P-loop containing nucleotide triphosphate hydrolases"/>
    <property type="match status" value="2"/>
</dbReference>
<keyword evidence="5" id="KW-0547">Nucleotide-binding</keyword>
<dbReference type="GO" id="GO:0004329">
    <property type="term" value="F:formate-tetrahydrofolate ligase activity"/>
    <property type="evidence" value="ECO:0007669"/>
    <property type="project" value="UniProtKB-EC"/>
</dbReference>
<evidence type="ECO:0000256" key="6">
    <source>
        <dbReference type="ARBA" id="ARBA00022840"/>
    </source>
</evidence>
<dbReference type="InterPro" id="IPR000559">
    <property type="entry name" value="Formate_THF_ligase"/>
</dbReference>
<dbReference type="GO" id="GO:0035999">
    <property type="term" value="P:tetrahydrofolate interconversion"/>
    <property type="evidence" value="ECO:0007669"/>
    <property type="project" value="UniProtKB-UniPathway"/>
</dbReference>
<protein>
    <recommendedName>
        <fullName evidence="2">formate--tetrahydrofolate ligase</fullName>
        <ecNumber evidence="2">6.3.4.3</ecNumber>
    </recommendedName>
</protein>
<dbReference type="CDD" id="cd00477">
    <property type="entry name" value="FTHFS"/>
    <property type="match status" value="1"/>
</dbReference>
<dbReference type="InterPro" id="IPR027417">
    <property type="entry name" value="P-loop_NTPase"/>
</dbReference>
<comment type="pathway">
    <text evidence="1">One-carbon metabolism; tetrahydrofolate interconversion.</text>
</comment>
<dbReference type="UniPathway" id="UPA00193"/>
<dbReference type="SUPFAM" id="SSF52540">
    <property type="entry name" value="P-loop containing nucleoside triphosphate hydrolases"/>
    <property type="match status" value="1"/>
</dbReference>
<dbReference type="GO" id="GO:0005524">
    <property type="term" value="F:ATP binding"/>
    <property type="evidence" value="ECO:0007669"/>
    <property type="project" value="UniProtKB-KW"/>
</dbReference>
<dbReference type="FunFam" id="3.10.410.10:FF:000001">
    <property type="entry name" value="Putative formate--tetrahydrofolate ligase"/>
    <property type="match status" value="1"/>
</dbReference>
<reference evidence="7" key="1">
    <citation type="submission" date="2021-01" db="EMBL/GenBank/DDBJ databases">
        <authorList>
            <person name="Corre E."/>
            <person name="Pelletier E."/>
            <person name="Niang G."/>
            <person name="Scheremetjew M."/>
            <person name="Finn R."/>
            <person name="Kale V."/>
            <person name="Holt S."/>
            <person name="Cochrane G."/>
            <person name="Meng A."/>
            <person name="Brown T."/>
            <person name="Cohen L."/>
        </authorList>
    </citation>
    <scope>NUCLEOTIDE SEQUENCE</scope>
    <source>
        <strain evidence="7">ATCC 50979</strain>
    </source>
</reference>
<evidence type="ECO:0000256" key="4">
    <source>
        <dbReference type="ARBA" id="ARBA00022598"/>
    </source>
</evidence>
<name>A0A7S1VQ94_9EUKA</name>
<gene>
    <name evidence="7" type="ORF">SSP0437_LOCUS11365</name>
</gene>
<dbReference type="InterPro" id="IPR020628">
    <property type="entry name" value="Formate_THF_ligase_CS"/>
</dbReference>
<keyword evidence="4" id="KW-0436">Ligase</keyword>
<organism evidence="7">
    <name type="scientific">Sexangularia sp. CB-2014</name>
    <dbReference type="NCBI Taxonomy" id="1486929"/>
    <lineage>
        <taxon>Eukaryota</taxon>
        <taxon>Amoebozoa</taxon>
        <taxon>Tubulinea</taxon>
        <taxon>Elardia</taxon>
        <taxon>Arcellinida</taxon>
        <taxon>Arcellinida incertae sedis</taxon>
        <taxon>Sexangularia</taxon>
    </lineage>
</organism>
<proteinExistence type="inferred from homology"/>
<sequence length="649" mass="68470">MKRRLSSSSVPFSVLPVVPLSPPPSDLDISSSVTPKDIRTLLEECQLDEGDVSLCGKYMAKIDDSLSHSRGDRLAKAGQGSLPGGLGKYVVVTGINPTPLGEGKSTTTIGLAQAFGAHLGVRAFATVRQPAQGVVFSLKGGANGGGYAQVIPSAEFNLHMTGDIHAVVAANNLLAAAIDTRMYHESTQSTAALARRLMPKGKAHSMPIKARAAKLGIDLSQPLADADLERLVRLDIDPDTISWYRVIDTNDRSLRGVTIGQAPTEKGRTRSTNFDIAVASEVMAILALTSSLQDMRKRMGRIVVATSKSGDPVTAEDIGAAGAMTVLMKDAIKPTMMQTLEGTPVLVHAGPFANIAIGNSSIVADRVALQLAGKDGIVITEAGFGADIGAEKFFNMKCRESGLVPNAAVIVATIRALKMHGGGPPVSPGAQLDEAYTSENTELVSRGVCNLVKHVENLRKFGVQVVVAINRFTSDTDAEVALVKAASKEAGAFAAVEANHWSQGGAGAVDLANAVWAACEASRPEDFRFLYRLDMSIEQKIETLAREIYNADGVDFSETARAQLAEYKRLGYEGLPVCVAKAPASLSHDPTKIGVPSGYRLPIREVKAAVGAGYIYPICGAISKMPGLPTNPLFYNIDIDEDGNIVGLA</sequence>
<accession>A0A7S1VQ94</accession>
<keyword evidence="3" id="KW-0554">One-carbon metabolism</keyword>
<evidence type="ECO:0000256" key="5">
    <source>
        <dbReference type="ARBA" id="ARBA00022741"/>
    </source>
</evidence>
<evidence type="ECO:0000313" key="7">
    <source>
        <dbReference type="EMBL" id="CAD9307396.1"/>
    </source>
</evidence>